<reference evidence="3 4" key="1">
    <citation type="submission" date="2019-11" db="EMBL/GenBank/DDBJ databases">
        <title>Novel Deefgea species.</title>
        <authorList>
            <person name="Han J.-H."/>
        </authorList>
    </citation>
    <scope>NUCLEOTIDE SEQUENCE [LARGE SCALE GENOMIC DNA]</scope>
    <source>
        <strain evidence="3 4">LMG 24817</strain>
    </source>
</reference>
<proteinExistence type="predicted"/>
<feature type="transmembrane region" description="Helical" evidence="1">
    <location>
        <begin position="450"/>
        <end position="483"/>
    </location>
</feature>
<sequence>MFRTACPSCGAEVLFRSTISALAVCEYCQSTVLRNADEVKDFGKIGKVLEDYSPIQIGTSGVFSGRAFTVIGRIQLRYEAGLWNEWYVSFDDGKQGWLADTSGQYMFTLPLPETRTATSQQAFDTFEPEMRYEHGGRVYVVTDVRIAQCVGGQGELPFALGQGYEAKVVDCRSGDRFLTLDFSDVTLFKPNPTLYVGEAVELSSLQLQLLRDGETILASAGRLKGTSAVLDCPSCGSALQYQAGVATQIVCKACGSSVDCSGDKALVLEKHTAAALYHATLDVGDAATIDGVNWKIIGLIEMEETHDADSSWTEYLLYNAQQGFFWLVESNDGWFRVNVLNRLPDSWSSESAVLDGVRYRRPFELYSAKVSYAAGAFNWRVSVGDQVSCAEYEHNGERLCKEKSNTEIVWSKSKRIPNQLVQQWFGKETVITPASSATTESGDNQHLAMLFIIALLVLNVPLAFLGSNVIGGLFWTGLAVWLIRLPLKLGGDEE</sequence>
<evidence type="ECO:0000256" key="1">
    <source>
        <dbReference type="SAM" id="Phobius"/>
    </source>
</evidence>
<name>A0ABS2C9K1_9NEIS</name>
<dbReference type="EMBL" id="WOFE01000001">
    <property type="protein sequence ID" value="MBM5570825.1"/>
    <property type="molecule type" value="Genomic_DNA"/>
</dbReference>
<keyword evidence="1" id="KW-0472">Membrane</keyword>
<keyword evidence="1" id="KW-1133">Transmembrane helix</keyword>
<keyword evidence="4" id="KW-1185">Reference proteome</keyword>
<dbReference type="InterPro" id="IPR025235">
    <property type="entry name" value="DUF4178"/>
</dbReference>
<evidence type="ECO:0000313" key="4">
    <source>
        <dbReference type="Proteomes" id="UP001195660"/>
    </source>
</evidence>
<feature type="domain" description="DUF4178" evidence="2">
    <location>
        <begin position="56"/>
        <end position="200"/>
    </location>
</feature>
<evidence type="ECO:0000259" key="2">
    <source>
        <dbReference type="Pfam" id="PF13785"/>
    </source>
</evidence>
<dbReference type="RefSeq" id="WP_203570099.1">
    <property type="nucleotide sequence ID" value="NZ_WOFE01000001.1"/>
</dbReference>
<accession>A0ABS2C9K1</accession>
<gene>
    <name evidence="3" type="ORF">GM173_04430</name>
</gene>
<dbReference type="Pfam" id="PF13785">
    <property type="entry name" value="DUF4178"/>
    <property type="match status" value="2"/>
</dbReference>
<dbReference type="Proteomes" id="UP001195660">
    <property type="component" value="Unassembled WGS sequence"/>
</dbReference>
<evidence type="ECO:0000313" key="3">
    <source>
        <dbReference type="EMBL" id="MBM5570825.1"/>
    </source>
</evidence>
<comment type="caution">
    <text evidence="3">The sequence shown here is derived from an EMBL/GenBank/DDBJ whole genome shotgun (WGS) entry which is preliminary data.</text>
</comment>
<keyword evidence="1" id="KW-0812">Transmembrane</keyword>
<organism evidence="3 4">
    <name type="scientific">Deefgea chitinilytica</name>
    <dbReference type="NCBI Taxonomy" id="570276"/>
    <lineage>
        <taxon>Bacteria</taxon>
        <taxon>Pseudomonadati</taxon>
        <taxon>Pseudomonadota</taxon>
        <taxon>Betaproteobacteria</taxon>
        <taxon>Neisseriales</taxon>
        <taxon>Chitinibacteraceae</taxon>
        <taxon>Deefgea</taxon>
    </lineage>
</organism>
<feature type="domain" description="DUF4178" evidence="2">
    <location>
        <begin position="283"/>
        <end position="417"/>
    </location>
</feature>
<protein>
    <submittedName>
        <fullName evidence="3">DUF4178 domain-containing protein</fullName>
    </submittedName>
</protein>